<keyword evidence="3" id="KW-1185">Reference proteome</keyword>
<name>A0ABY4BD84_9BACT</name>
<organism evidence="2 3">
    <name type="scientific">Hymenobacter monticola</name>
    <dbReference type="NCBI Taxonomy" id="1705399"/>
    <lineage>
        <taxon>Bacteria</taxon>
        <taxon>Pseudomonadati</taxon>
        <taxon>Bacteroidota</taxon>
        <taxon>Cytophagia</taxon>
        <taxon>Cytophagales</taxon>
        <taxon>Hymenobacteraceae</taxon>
        <taxon>Hymenobacter</taxon>
    </lineage>
</organism>
<feature type="transmembrane region" description="Helical" evidence="1">
    <location>
        <begin position="63"/>
        <end position="82"/>
    </location>
</feature>
<dbReference type="Gene3D" id="3.30.530.20">
    <property type="match status" value="1"/>
</dbReference>
<keyword evidence="1" id="KW-1133">Transmembrane helix</keyword>
<dbReference type="InterPro" id="IPR023393">
    <property type="entry name" value="START-like_dom_sf"/>
</dbReference>
<dbReference type="SUPFAM" id="SSF55961">
    <property type="entry name" value="Bet v1-like"/>
    <property type="match status" value="1"/>
</dbReference>
<reference evidence="2 3" key="1">
    <citation type="submission" date="2022-03" db="EMBL/GenBank/DDBJ databases">
        <title>Hymenobactersp. isolated from the air.</title>
        <authorList>
            <person name="Won M."/>
            <person name="Kwon S.-W."/>
        </authorList>
    </citation>
    <scope>NUCLEOTIDE SEQUENCE [LARGE SCALE GENOMIC DNA]</scope>
    <source>
        <strain evidence="2 3">KACC 22596</strain>
    </source>
</reference>
<protein>
    <submittedName>
        <fullName evidence="2">SRPBCC family protein</fullName>
    </submittedName>
</protein>
<dbReference type="EMBL" id="CP094534">
    <property type="protein sequence ID" value="UOE34615.1"/>
    <property type="molecule type" value="Genomic_DNA"/>
</dbReference>
<keyword evidence="1" id="KW-0472">Membrane</keyword>
<dbReference type="CDD" id="cd07812">
    <property type="entry name" value="SRPBCC"/>
    <property type="match status" value="1"/>
</dbReference>
<dbReference type="Proteomes" id="UP000831390">
    <property type="component" value="Chromosome"/>
</dbReference>
<feature type="transmembrane region" description="Helical" evidence="1">
    <location>
        <begin position="88"/>
        <end position="109"/>
    </location>
</feature>
<evidence type="ECO:0000256" key="1">
    <source>
        <dbReference type="SAM" id="Phobius"/>
    </source>
</evidence>
<accession>A0ABY4BD84</accession>
<feature type="transmembrane region" description="Helical" evidence="1">
    <location>
        <begin position="30"/>
        <end position="51"/>
    </location>
</feature>
<dbReference type="RefSeq" id="WP_243515824.1">
    <property type="nucleotide sequence ID" value="NZ_CP094534.1"/>
</dbReference>
<evidence type="ECO:0000313" key="3">
    <source>
        <dbReference type="Proteomes" id="UP000831390"/>
    </source>
</evidence>
<gene>
    <name evidence="2" type="ORF">MTP16_02930</name>
</gene>
<keyword evidence="1" id="KW-0812">Transmembrane</keyword>
<sequence length="326" mass="35880">MKFVFAAAFAAVYGLVIRLFFGSANGLMEIMSVTFLFLVPVVIGFLTIILMPAAKTTSGTAAFFKPWLTSLIVLLVTILLKIEGSICWIMIFPIFATFAGIGGLIAYHVRNARSGGPNDSDENKWQRPNTLNVSLLVAMPLALGLVEGEKASAPQEMVIQRAVILNAPAAEVWQQLTTSHAMSAPTSKMSVSALLGFPKHKSTTLDARSVGGKRTAYYEKGLYFDETITQYQPARLLVLRVDANPNAIPPAVMDEHILIGGKHLDILEDVYELESLPGGGTRLTLSSRFYINTPFNWYARLWAHYLMTDILQSELELVESKLPRRA</sequence>
<evidence type="ECO:0000313" key="2">
    <source>
        <dbReference type="EMBL" id="UOE34615.1"/>
    </source>
</evidence>
<proteinExistence type="predicted"/>